<dbReference type="Proteomes" id="UP001212097">
    <property type="component" value="Chromosome"/>
</dbReference>
<accession>A0ABY7R0P8</accession>
<evidence type="ECO:0000256" key="2">
    <source>
        <dbReference type="SAM" id="Phobius"/>
    </source>
</evidence>
<feature type="region of interest" description="Disordered" evidence="1">
    <location>
        <begin position="1"/>
        <end position="135"/>
    </location>
</feature>
<feature type="region of interest" description="Disordered" evidence="1">
    <location>
        <begin position="166"/>
        <end position="231"/>
    </location>
</feature>
<evidence type="ECO:0000313" key="3">
    <source>
        <dbReference type="EMBL" id="WCC80193.1"/>
    </source>
</evidence>
<dbReference type="EMBL" id="CP115668">
    <property type="protein sequence ID" value="WCC80193.1"/>
    <property type="molecule type" value="Genomic_DNA"/>
</dbReference>
<keyword evidence="2" id="KW-0472">Membrane</keyword>
<gene>
    <name evidence="3" type="ORF">O6R08_01145</name>
</gene>
<evidence type="ECO:0000256" key="1">
    <source>
        <dbReference type="SAM" id="MobiDB-lite"/>
    </source>
</evidence>
<keyword evidence="2" id="KW-1133">Transmembrane helix</keyword>
<sequence>MTDPGSFDETGEQDPVSPSQAPTREIPRVQTPSEPRNRQDVSPSQPWQHQNPASTQQWTANQQWPNPQTWSGQQDPQGQNQEAHDSRLPSEWFRDPEAERTRAMATVPQNPVFTPPPPPSSPAKPSPQPLPPQESSRHLSVLIGLVIGLLVLAILGAVLLFAGGTKGRSSGQPAPVVTPSASSQPEQSASQEPQEGVTSIDSTPSFLQSTPATEASSAPSTPKFTQSRTRQVADTLPAGDEICSSTVGAVGTTSCLFALEVADAIPSDAQGEYEVNAHSPVTGKDYTMTCKTEETYTTCTGGVAAVVHILR</sequence>
<evidence type="ECO:0000313" key="4">
    <source>
        <dbReference type="Proteomes" id="UP001212097"/>
    </source>
</evidence>
<feature type="compositionally biased region" description="Polar residues" evidence="1">
    <location>
        <begin position="30"/>
        <end position="81"/>
    </location>
</feature>
<feature type="compositionally biased region" description="Pro residues" evidence="1">
    <location>
        <begin position="113"/>
        <end position="132"/>
    </location>
</feature>
<feature type="compositionally biased region" description="Basic and acidic residues" evidence="1">
    <location>
        <begin position="82"/>
        <end position="102"/>
    </location>
</feature>
<dbReference type="RefSeq" id="WP_271418375.1">
    <property type="nucleotide sequence ID" value="NZ_CP115668.1"/>
</dbReference>
<organism evidence="3 4">
    <name type="scientific">Cutibacterium equinum</name>
    <dbReference type="NCBI Taxonomy" id="3016342"/>
    <lineage>
        <taxon>Bacteria</taxon>
        <taxon>Bacillati</taxon>
        <taxon>Actinomycetota</taxon>
        <taxon>Actinomycetes</taxon>
        <taxon>Propionibacteriales</taxon>
        <taxon>Propionibacteriaceae</taxon>
        <taxon>Cutibacterium</taxon>
    </lineage>
</organism>
<keyword evidence="4" id="KW-1185">Reference proteome</keyword>
<feature type="compositionally biased region" description="Polar residues" evidence="1">
    <location>
        <begin position="196"/>
        <end position="208"/>
    </location>
</feature>
<feature type="compositionally biased region" description="Low complexity" evidence="1">
    <location>
        <begin position="179"/>
        <end position="195"/>
    </location>
</feature>
<protein>
    <submittedName>
        <fullName evidence="3">Uncharacterized protein</fullName>
    </submittedName>
</protein>
<name>A0ABY7R0P8_9ACTN</name>
<reference evidence="3 4" key="1">
    <citation type="submission" date="2023-06" db="EMBL/GenBank/DDBJ databases">
        <title>The Gram-positive Non-spore-bearing Anaerobic Bacilli of Human Feces.</title>
        <authorList>
            <person name="Eggerth A.H."/>
        </authorList>
    </citation>
    <scope>NUCLEOTIDE SEQUENCE [LARGE SCALE GENOMIC DNA]</scope>
    <source>
        <strain evidence="3 4">CBA3108</strain>
    </source>
</reference>
<feature type="compositionally biased region" description="Low complexity" evidence="1">
    <location>
        <begin position="209"/>
        <end position="222"/>
    </location>
</feature>
<proteinExistence type="predicted"/>
<feature type="transmembrane region" description="Helical" evidence="2">
    <location>
        <begin position="139"/>
        <end position="162"/>
    </location>
</feature>
<keyword evidence="2" id="KW-0812">Transmembrane</keyword>